<dbReference type="PANTHER" id="PTHR48106">
    <property type="entry name" value="QUINONE OXIDOREDUCTASE PIG3-RELATED"/>
    <property type="match status" value="1"/>
</dbReference>
<evidence type="ECO:0000256" key="1">
    <source>
        <dbReference type="ARBA" id="ARBA00022857"/>
    </source>
</evidence>
<proteinExistence type="predicted"/>
<dbReference type="InterPro" id="IPR013154">
    <property type="entry name" value="ADH-like_N"/>
</dbReference>
<evidence type="ECO:0000313" key="5">
    <source>
        <dbReference type="Proteomes" id="UP001172737"/>
    </source>
</evidence>
<evidence type="ECO:0000256" key="2">
    <source>
        <dbReference type="ARBA" id="ARBA00023002"/>
    </source>
</evidence>
<evidence type="ECO:0000259" key="3">
    <source>
        <dbReference type="SMART" id="SM00829"/>
    </source>
</evidence>
<evidence type="ECO:0000313" key="4">
    <source>
        <dbReference type="EMBL" id="MDN4487199.1"/>
    </source>
</evidence>
<dbReference type="Gene3D" id="3.40.50.720">
    <property type="entry name" value="NAD(P)-binding Rossmann-like Domain"/>
    <property type="match status" value="1"/>
</dbReference>
<dbReference type="InterPro" id="IPR013149">
    <property type="entry name" value="ADH-like_C"/>
</dbReference>
<dbReference type="Proteomes" id="UP001172737">
    <property type="component" value="Unassembled WGS sequence"/>
</dbReference>
<keyword evidence="5" id="KW-1185">Reference proteome</keyword>
<dbReference type="GO" id="GO:0003960">
    <property type="term" value="F:quinone reductase (NADPH) activity"/>
    <property type="evidence" value="ECO:0007669"/>
    <property type="project" value="InterPro"/>
</dbReference>
<dbReference type="CDD" id="cd05286">
    <property type="entry name" value="QOR2"/>
    <property type="match status" value="1"/>
</dbReference>
<dbReference type="AlphaFoldDB" id="A0AAW7M1E5"/>
<dbReference type="InterPro" id="IPR020843">
    <property type="entry name" value="ER"/>
</dbReference>
<reference evidence="4" key="1">
    <citation type="submission" date="2023-06" db="EMBL/GenBank/DDBJ databases">
        <title>Sysu t00039.</title>
        <authorList>
            <person name="Gao L."/>
            <person name="Fang B.-Z."/>
            <person name="Li W.-J."/>
        </authorList>
    </citation>
    <scope>NUCLEOTIDE SEQUENCE</scope>
    <source>
        <strain evidence="4">SYSU T00039</strain>
    </source>
</reference>
<dbReference type="InterPro" id="IPR047618">
    <property type="entry name" value="QOR-like"/>
</dbReference>
<gene>
    <name evidence="4" type="ORF">QQX10_03360</name>
</gene>
<name>A0AAW7M1E5_9MICO</name>
<dbReference type="GO" id="GO:0035925">
    <property type="term" value="F:mRNA 3'-UTR AU-rich region binding"/>
    <property type="evidence" value="ECO:0007669"/>
    <property type="project" value="TreeGrafter"/>
</dbReference>
<keyword evidence="1" id="KW-0521">NADP</keyword>
<dbReference type="GO" id="GO:0005829">
    <property type="term" value="C:cytosol"/>
    <property type="evidence" value="ECO:0007669"/>
    <property type="project" value="TreeGrafter"/>
</dbReference>
<dbReference type="InterPro" id="IPR036291">
    <property type="entry name" value="NAD(P)-bd_dom_sf"/>
</dbReference>
<feature type="domain" description="Enoyl reductase (ER)" evidence="3">
    <location>
        <begin position="10"/>
        <end position="324"/>
    </location>
</feature>
<dbReference type="Pfam" id="PF08240">
    <property type="entry name" value="ADH_N"/>
    <property type="match status" value="1"/>
</dbReference>
<dbReference type="GO" id="GO:0070402">
    <property type="term" value="F:NADPH binding"/>
    <property type="evidence" value="ECO:0007669"/>
    <property type="project" value="TreeGrafter"/>
</dbReference>
<comment type="caution">
    <text evidence="4">The sequence shown here is derived from an EMBL/GenBank/DDBJ whole genome shotgun (WGS) entry which is preliminary data.</text>
</comment>
<dbReference type="InterPro" id="IPR011032">
    <property type="entry name" value="GroES-like_sf"/>
</dbReference>
<keyword evidence="2" id="KW-0560">Oxidoreductase</keyword>
<accession>A0AAW7M1E5</accession>
<organism evidence="4 5">
    <name type="scientific">Demequina lignilytica</name>
    <dbReference type="NCBI Taxonomy" id="3051663"/>
    <lineage>
        <taxon>Bacteria</taxon>
        <taxon>Bacillati</taxon>
        <taxon>Actinomycetota</taxon>
        <taxon>Actinomycetes</taxon>
        <taxon>Micrococcales</taxon>
        <taxon>Demequinaceae</taxon>
        <taxon>Demequina</taxon>
    </lineage>
</organism>
<dbReference type="Gene3D" id="3.90.180.10">
    <property type="entry name" value="Medium-chain alcohol dehydrogenases, catalytic domain"/>
    <property type="match status" value="1"/>
</dbReference>
<dbReference type="Pfam" id="PF00107">
    <property type="entry name" value="ADH_zinc_N"/>
    <property type="match status" value="1"/>
</dbReference>
<dbReference type="SUPFAM" id="SSF50129">
    <property type="entry name" value="GroES-like"/>
    <property type="match status" value="1"/>
</dbReference>
<dbReference type="EMBL" id="JAUHPX010000002">
    <property type="protein sequence ID" value="MDN4487199.1"/>
    <property type="molecule type" value="Genomic_DNA"/>
</dbReference>
<dbReference type="PANTHER" id="PTHR48106:SF13">
    <property type="entry name" value="QUINONE OXIDOREDUCTASE-RELATED"/>
    <property type="match status" value="1"/>
</dbReference>
<dbReference type="SUPFAM" id="SSF51735">
    <property type="entry name" value="NAD(P)-binding Rossmann-fold domains"/>
    <property type="match status" value="1"/>
</dbReference>
<dbReference type="SMART" id="SM00829">
    <property type="entry name" value="PKS_ER"/>
    <property type="match status" value="1"/>
</dbReference>
<protein>
    <submittedName>
        <fullName evidence="4">Quinone oxidoreductase</fullName>
    </submittedName>
</protein>
<sequence>MRAIQVTRHGGPEVLQPAVIDRPEVSPGHVLVRVEAAGVNFIDTYQRSGLYPTPTPFVPGKEGAGEIVAVGEGVEHLVEGEGIAWAFTQGSYAEYVSVPVSDAYAVPEDVELDMAAAVMMQGLTAHYLATSSYAIMPGDTVLVHAAAGGVGLLLTQLAVARGATVIGTVGSEDKARIARQAGVTHAVRYDQFEDMATDLPAAVRGIAPEGVAAVYDGVGRATFDGSLACVARRGHLVLFGAASGPVAPVDPQRLNAAGSVYLSRPTMKDFLTTPEEREQRASDILNGILLGDLTVRIDRGLSLEEAAEAHRALEARETTGKVLLHP</sequence>